<dbReference type="AlphaFoldDB" id="A0AAV4BRY4"/>
<comment type="caution">
    <text evidence="1">The sequence shown here is derived from an EMBL/GenBank/DDBJ whole genome shotgun (WGS) entry which is preliminary data.</text>
</comment>
<proteinExistence type="predicted"/>
<dbReference type="Proteomes" id="UP000735302">
    <property type="component" value="Unassembled WGS sequence"/>
</dbReference>
<organism evidence="1 2">
    <name type="scientific">Plakobranchus ocellatus</name>
    <dbReference type="NCBI Taxonomy" id="259542"/>
    <lineage>
        <taxon>Eukaryota</taxon>
        <taxon>Metazoa</taxon>
        <taxon>Spiralia</taxon>
        <taxon>Lophotrochozoa</taxon>
        <taxon>Mollusca</taxon>
        <taxon>Gastropoda</taxon>
        <taxon>Heterobranchia</taxon>
        <taxon>Euthyneura</taxon>
        <taxon>Panpulmonata</taxon>
        <taxon>Sacoglossa</taxon>
        <taxon>Placobranchoidea</taxon>
        <taxon>Plakobranchidae</taxon>
        <taxon>Plakobranchus</taxon>
    </lineage>
</organism>
<accession>A0AAV4BRY4</accession>
<evidence type="ECO:0000313" key="1">
    <source>
        <dbReference type="EMBL" id="GFO22107.1"/>
    </source>
</evidence>
<name>A0AAV4BRY4_9GAST</name>
<evidence type="ECO:0000313" key="2">
    <source>
        <dbReference type="Proteomes" id="UP000735302"/>
    </source>
</evidence>
<gene>
    <name evidence="1" type="ORF">PoB_004861200</name>
</gene>
<protein>
    <submittedName>
        <fullName evidence="1">Ficolin-2</fullName>
    </submittedName>
</protein>
<dbReference type="EMBL" id="BLXT01005315">
    <property type="protein sequence ID" value="GFO22107.1"/>
    <property type="molecule type" value="Genomic_DNA"/>
</dbReference>
<keyword evidence="2" id="KW-1185">Reference proteome</keyword>
<sequence length="85" mass="9155">MHRVTDTLQPTSGRIRGVGGTVARESALISAGTLLSRFRAPPPAPRPDGGLQSLRSPYCELAIYTETNIWKNPAIGSYTASISHY</sequence>
<reference evidence="1 2" key="1">
    <citation type="journal article" date="2021" name="Elife">
        <title>Chloroplast acquisition without the gene transfer in kleptoplastic sea slugs, Plakobranchus ocellatus.</title>
        <authorList>
            <person name="Maeda T."/>
            <person name="Takahashi S."/>
            <person name="Yoshida T."/>
            <person name="Shimamura S."/>
            <person name="Takaki Y."/>
            <person name="Nagai Y."/>
            <person name="Toyoda A."/>
            <person name="Suzuki Y."/>
            <person name="Arimoto A."/>
            <person name="Ishii H."/>
            <person name="Satoh N."/>
            <person name="Nishiyama T."/>
            <person name="Hasebe M."/>
            <person name="Maruyama T."/>
            <person name="Minagawa J."/>
            <person name="Obokata J."/>
            <person name="Shigenobu S."/>
        </authorList>
    </citation>
    <scope>NUCLEOTIDE SEQUENCE [LARGE SCALE GENOMIC DNA]</scope>
</reference>